<dbReference type="AlphaFoldDB" id="A0A6N6VRQ7"/>
<dbReference type="EMBL" id="WFLM01000009">
    <property type="protein sequence ID" value="KAB8035865.1"/>
    <property type="molecule type" value="Genomic_DNA"/>
</dbReference>
<reference evidence="1 2" key="1">
    <citation type="submission" date="2019-10" db="EMBL/GenBank/DDBJ databases">
        <title>New species of Slilvanegrellaceae.</title>
        <authorList>
            <person name="Pitt A."/>
            <person name="Hahn M.W."/>
        </authorList>
    </citation>
    <scope>NUCLEOTIDE SEQUENCE [LARGE SCALE GENOMIC DNA]</scope>
    <source>
        <strain evidence="1 2">SP-Ram-0.45-NSY-1</strain>
    </source>
</reference>
<dbReference type="Proteomes" id="UP000437748">
    <property type="component" value="Unassembled WGS sequence"/>
</dbReference>
<keyword evidence="2" id="KW-1185">Reference proteome</keyword>
<sequence>MSKNRSLYLRNQKNEFKEELRKIRIPQTVKQIDPQFVEAVAAIICSFKDGEKLSESQKKGLSIMLIKADKIQDAEFAEKEIQHILNRGKVSVDRRGKDTTLKCAPNFLLYHIDKRIGNWTRRLLAKCLKNPSIARPAFIAHACGAIKAIGKEKAEEALAKSPDELFKLIHEPQYYEAGYRHRSYYIRMQAIGNEQRRLIREKRLNKNT</sequence>
<proteinExistence type="predicted"/>
<organism evidence="1 2">
    <name type="scientific">Silvanigrella paludirubra</name>
    <dbReference type="NCBI Taxonomy" id="2499159"/>
    <lineage>
        <taxon>Bacteria</taxon>
        <taxon>Pseudomonadati</taxon>
        <taxon>Bdellovibrionota</taxon>
        <taxon>Oligoflexia</taxon>
        <taxon>Silvanigrellales</taxon>
        <taxon>Silvanigrellaceae</taxon>
        <taxon>Silvanigrella</taxon>
    </lineage>
</organism>
<accession>A0A6N6VRQ7</accession>
<evidence type="ECO:0000313" key="2">
    <source>
        <dbReference type="Proteomes" id="UP000437748"/>
    </source>
</evidence>
<comment type="caution">
    <text evidence="1">The sequence shown here is derived from an EMBL/GenBank/DDBJ whole genome shotgun (WGS) entry which is preliminary data.</text>
</comment>
<dbReference type="RefSeq" id="WP_153421890.1">
    <property type="nucleotide sequence ID" value="NZ_WFLM01000009.1"/>
</dbReference>
<name>A0A6N6VRQ7_9BACT</name>
<evidence type="ECO:0000313" key="1">
    <source>
        <dbReference type="EMBL" id="KAB8035865.1"/>
    </source>
</evidence>
<gene>
    <name evidence="1" type="ORF">GCL60_16680</name>
</gene>
<protein>
    <submittedName>
        <fullName evidence="1">Uncharacterized protein</fullName>
    </submittedName>
</protein>